<evidence type="ECO:0000313" key="1">
    <source>
        <dbReference type="EMBL" id="EDU58397.1"/>
    </source>
</evidence>
<reference evidence="2" key="1">
    <citation type="submission" date="2008-04" db="EMBL/GenBank/DDBJ databases">
        <title>Draft genome sequence of Providencia stuartii (ATCC 25827).</title>
        <authorList>
            <person name="Sudarsanam P."/>
            <person name="Ley R."/>
            <person name="Guruge J."/>
            <person name="Turnbaugh P.J."/>
            <person name="Mahowald M."/>
            <person name="Liep D."/>
            <person name="Gordon J."/>
        </authorList>
    </citation>
    <scope>NUCLEOTIDE SEQUENCE [LARGE SCALE GENOMIC DNA]</scope>
    <source>
        <strain evidence="2">ATCC 25827</strain>
    </source>
</reference>
<protein>
    <submittedName>
        <fullName evidence="1">Uncharacterized protein</fullName>
    </submittedName>
</protein>
<name>A0AA87CPY8_PROST</name>
<dbReference type="AlphaFoldDB" id="A0AA87CPY8"/>
<organism evidence="1 2">
    <name type="scientific">Providencia stuartii ATCC 25827</name>
    <dbReference type="NCBI Taxonomy" id="471874"/>
    <lineage>
        <taxon>Bacteria</taxon>
        <taxon>Pseudomonadati</taxon>
        <taxon>Pseudomonadota</taxon>
        <taxon>Gammaproteobacteria</taxon>
        <taxon>Enterobacterales</taxon>
        <taxon>Morganellaceae</taxon>
        <taxon>Providencia</taxon>
    </lineage>
</organism>
<sequence>MINPEEVITEYFGVNRMISVHSIVFFKKIIAPSSEMSNISRR</sequence>
<dbReference type="EMBL" id="ABJD02000101">
    <property type="protein sequence ID" value="EDU58397.1"/>
    <property type="molecule type" value="Genomic_DNA"/>
</dbReference>
<reference evidence="2" key="2">
    <citation type="submission" date="2008-04" db="EMBL/GenBank/DDBJ databases">
        <title>Draft genome sequence of Providencia stuartii(ATCC 25827).</title>
        <authorList>
            <person name="Sudarsanam P."/>
            <person name="Ley R."/>
            <person name="Guruge J."/>
            <person name="Turnbaugh P.J."/>
            <person name="Mahowald M."/>
            <person name="Liep D."/>
            <person name="Gordon J."/>
        </authorList>
    </citation>
    <scope>NUCLEOTIDE SEQUENCE [LARGE SCALE GENOMIC DNA]</scope>
    <source>
        <strain evidence="2">ATCC 25827</strain>
    </source>
</reference>
<gene>
    <name evidence="1" type="ORF">PROSTU_01569</name>
</gene>
<dbReference type="Proteomes" id="UP000004506">
    <property type="component" value="Unassembled WGS sequence"/>
</dbReference>
<accession>A0AA87CPY8</accession>
<reference evidence="1 2" key="3">
    <citation type="submission" date="2008-05" db="EMBL/GenBank/DDBJ databases">
        <authorList>
            <person name="Fulton L."/>
            <person name="Clifton S."/>
            <person name="Fulton B."/>
            <person name="Xu J."/>
            <person name="Minx P."/>
            <person name="Pepin K.H."/>
            <person name="Johnson M."/>
            <person name="Thiruvilangam P."/>
            <person name="Bhonagiri V."/>
            <person name="Nash W.E."/>
            <person name="Mardis E.R."/>
            <person name="Wilson R.K."/>
        </authorList>
    </citation>
    <scope>NUCLEOTIDE SEQUENCE [LARGE SCALE GENOMIC DNA]</scope>
    <source>
        <strain evidence="1 2">ATCC 25827</strain>
    </source>
</reference>
<proteinExistence type="predicted"/>
<comment type="caution">
    <text evidence="1">The sequence shown here is derived from an EMBL/GenBank/DDBJ whole genome shotgun (WGS) entry which is preliminary data.</text>
</comment>
<evidence type="ECO:0000313" key="2">
    <source>
        <dbReference type="Proteomes" id="UP000004506"/>
    </source>
</evidence>